<sequence>MRGEQIKVVSSNEALHAGRDDWAGEDSPVAKVVLTQSEACLNSYVANLALVEEHANIETSVREGGYGTRQLFELIQNGADELRSTPDGLIHVVLTADVLYCANRGNPVTPEGARTILASHLSGKRGAEIGRFGVGFKSVLSVSDQPQFFSRSGSFGWSASRARARILEHVPTAGPTPVLRIAHLLDAGHERMSDATLDELMTWASTVVKLPLRNGRVADHLSKQLRDFPEVFAVFSPHAGRIILEDRRGELYRKEIIVGGEGSRRSLRLVENGVDAEPLEWSVFETSSPLSDEAWADAGEYRNRVAVPIAWAVPDSGWQREGTFWAFFPTEYKTTLSGVLNAAWKTNEDRQHILKGNVFNQELMKAAARLIVASLPGLATSEDPAKPLELITARGREVRNWADELLTQLVRAEAAGNRSLPDQEGVFQKPSDMRIHPRAPATDDGRRWMTWVERWAAFPGRPVAWCHPSVERTATRRARADMLIEEAGGRAATVREWLEALVADGSTAASAVALSIVAEMVAENHPYKSEALKAAVLRTTDGQLVLPQEGKVFRRSPLDPSTEGTVYVDPELESDPAASRFLDILGIREADAFGRFSAALSGGFAHFGETDWDRLWLLARATGAERAVEHLTSRGVITDLKVRTRTGAYKRLNDCLLPGAVIPSGSPDDGEFVVNEDFHHDDMAMLRQLGMSDVPSADVDPSRAAWFEEYRSSMIDLYYKSIPHGDRRPQHGKIVVSGANPAGHLGLLFGLSPAARSRFIQNLPPSGMVTTWSVYALTRPDDAPLSIQSPLVWAIAQRGRLATSMGVRRIADCVGPGLRDHARVLPVADIDPGLARALGLANTLEEIKGGLWLSLLNQALENERPVELGMLYALAVTQLSAPPKIRCQQGEQWITCPPANAAATADQSQYRRLMAGDVAALLVPRSDDVAQLVSQWGMKTFDEVYITELRASYPSQPIPLEDVFPQLKFEPGRPLRGLQLLRCEALEQLIRTPAGQTSEPVEIGRRDETIYWRDQGDDLDLLRELNALLKLGLSEERCRQVLQHRTDIQRDQQVVKVRELPDLRDKLVAMLGGDMLRERLPYGLVDAVEAEDGPVDDRTVAELALAVYGSGILREFRQELEDRGFPVPTQMTGNHQARTFVADLGLPAEYAGFRQPGLDPVLTVQGPVDFPALHEYQESMVGRILEVLQSKPSQRGMLSLPTGAGKTRVAVEAIIRRLRALPSEAVSVPVLWVAQTEELCEQAVQTWQMVWRHTGPARQLTISRLWATNEADPVEEGHHLVIATDAKLEKVIETDGYAWLREAQAVIVDEAHTSISPRYTRVLAALGLTPHRSRCPLVGLTATPFRGTNAEETNRLVARYGGNRLDHHRDGTDILGGDPYAALQELGVLARVRHEELPGARLDLSTRERDTLTQLRRLPASAEERLGHDTIRNRILIDKILSLPDDWPILLFATSVNHAQTMAALLARKGVSAATVSSDTDPGQRRHVIEQFRQGKIRVLANYNVLSQGFDAPATRAVLVARPTYSPNVYQQMIGRGIRGPLNGGKEECLIINVADNIAQYGEELAFRQFEYLWKRR</sequence>
<dbReference type="GO" id="GO:0003677">
    <property type="term" value="F:DNA binding"/>
    <property type="evidence" value="ECO:0007669"/>
    <property type="project" value="InterPro"/>
</dbReference>
<dbReference type="Pfam" id="PF00271">
    <property type="entry name" value="Helicase_C"/>
    <property type="match status" value="1"/>
</dbReference>
<keyword evidence="3" id="KW-0378">Hydrolase</keyword>
<dbReference type="PANTHER" id="PTHR47396:SF1">
    <property type="entry name" value="ATP-DEPENDENT HELICASE IRC3-RELATED"/>
    <property type="match status" value="1"/>
</dbReference>
<reference evidence="3 4" key="1">
    <citation type="submission" date="2020-08" db="EMBL/GenBank/DDBJ databases">
        <title>Sequencing the genomes of 1000 actinobacteria strains.</title>
        <authorList>
            <person name="Klenk H.-P."/>
        </authorList>
    </citation>
    <scope>NUCLEOTIDE SEQUENCE [LARGE SCALE GENOMIC DNA]</scope>
    <source>
        <strain evidence="3 4">DSM 45507</strain>
    </source>
</reference>
<dbReference type="NCBIfam" id="NF047352">
    <property type="entry name" value="P_loop_sacsin"/>
    <property type="match status" value="1"/>
</dbReference>
<dbReference type="PANTHER" id="PTHR47396">
    <property type="entry name" value="TYPE I RESTRICTION ENZYME ECOKI R PROTEIN"/>
    <property type="match status" value="1"/>
</dbReference>
<dbReference type="InterPro" id="IPR050742">
    <property type="entry name" value="Helicase_Restrict-Modif_Enz"/>
</dbReference>
<dbReference type="InterPro" id="IPR027417">
    <property type="entry name" value="P-loop_NTPase"/>
</dbReference>
<dbReference type="GO" id="GO:0016787">
    <property type="term" value="F:hydrolase activity"/>
    <property type="evidence" value="ECO:0007669"/>
    <property type="project" value="InterPro"/>
</dbReference>
<dbReference type="GO" id="GO:0005829">
    <property type="term" value="C:cytosol"/>
    <property type="evidence" value="ECO:0007669"/>
    <property type="project" value="TreeGrafter"/>
</dbReference>
<dbReference type="EMBL" id="JACHMB010000001">
    <property type="protein sequence ID" value="MBB5775055.1"/>
    <property type="molecule type" value="Genomic_DNA"/>
</dbReference>
<keyword evidence="3" id="KW-0547">Nucleotide-binding</keyword>
<organism evidence="3 4">
    <name type="scientific">Nonomuraea jabiensis</name>
    <dbReference type="NCBI Taxonomy" id="882448"/>
    <lineage>
        <taxon>Bacteria</taxon>
        <taxon>Bacillati</taxon>
        <taxon>Actinomycetota</taxon>
        <taxon>Actinomycetes</taxon>
        <taxon>Streptosporangiales</taxon>
        <taxon>Streptosporangiaceae</taxon>
        <taxon>Nonomuraea</taxon>
    </lineage>
</organism>
<dbReference type="PROSITE" id="PS51192">
    <property type="entry name" value="HELICASE_ATP_BIND_1"/>
    <property type="match status" value="1"/>
</dbReference>
<dbReference type="Pfam" id="PF04851">
    <property type="entry name" value="ResIII"/>
    <property type="match status" value="1"/>
</dbReference>
<evidence type="ECO:0000313" key="3">
    <source>
        <dbReference type="EMBL" id="MBB5775055.1"/>
    </source>
</evidence>
<dbReference type="PROSITE" id="PS51194">
    <property type="entry name" value="HELICASE_CTER"/>
    <property type="match status" value="1"/>
</dbReference>
<evidence type="ECO:0000313" key="4">
    <source>
        <dbReference type="Proteomes" id="UP000579153"/>
    </source>
</evidence>
<dbReference type="InterPro" id="IPR036890">
    <property type="entry name" value="HATPase_C_sf"/>
</dbReference>
<accession>A0A7W9G0N2</accession>
<evidence type="ECO:0000259" key="1">
    <source>
        <dbReference type="PROSITE" id="PS51192"/>
    </source>
</evidence>
<dbReference type="InterPro" id="IPR001650">
    <property type="entry name" value="Helicase_C-like"/>
</dbReference>
<dbReference type="SUPFAM" id="SSF52540">
    <property type="entry name" value="P-loop containing nucleoside triphosphate hydrolases"/>
    <property type="match status" value="1"/>
</dbReference>
<dbReference type="RefSeq" id="WP_185068803.1">
    <property type="nucleotide sequence ID" value="NZ_JACHMB010000001.1"/>
</dbReference>
<evidence type="ECO:0000259" key="2">
    <source>
        <dbReference type="PROSITE" id="PS51194"/>
    </source>
</evidence>
<proteinExistence type="predicted"/>
<dbReference type="InterPro" id="IPR014001">
    <property type="entry name" value="Helicase_ATP-bd"/>
</dbReference>
<feature type="domain" description="Helicase C-terminal" evidence="2">
    <location>
        <begin position="1435"/>
        <end position="1577"/>
    </location>
</feature>
<dbReference type="GO" id="GO:0004386">
    <property type="term" value="F:helicase activity"/>
    <property type="evidence" value="ECO:0007669"/>
    <property type="project" value="UniProtKB-KW"/>
</dbReference>
<dbReference type="Proteomes" id="UP000579153">
    <property type="component" value="Unassembled WGS sequence"/>
</dbReference>
<keyword evidence="4" id="KW-1185">Reference proteome</keyword>
<protein>
    <submittedName>
        <fullName evidence="3">Superfamily II DNA or RNA helicase</fullName>
    </submittedName>
</protein>
<keyword evidence="3" id="KW-0347">Helicase</keyword>
<name>A0A7W9G0N2_9ACTN</name>
<dbReference type="InterPro" id="IPR006935">
    <property type="entry name" value="Helicase/UvrB_N"/>
</dbReference>
<dbReference type="GO" id="GO:0005524">
    <property type="term" value="F:ATP binding"/>
    <property type="evidence" value="ECO:0007669"/>
    <property type="project" value="InterPro"/>
</dbReference>
<dbReference type="SMART" id="SM00490">
    <property type="entry name" value="HELICc"/>
    <property type="match status" value="1"/>
</dbReference>
<keyword evidence="3" id="KW-0067">ATP-binding</keyword>
<dbReference type="Gene3D" id="3.40.50.300">
    <property type="entry name" value="P-loop containing nucleotide triphosphate hydrolases"/>
    <property type="match status" value="2"/>
</dbReference>
<comment type="caution">
    <text evidence="3">The sequence shown here is derived from an EMBL/GenBank/DDBJ whole genome shotgun (WGS) entry which is preliminary data.</text>
</comment>
<dbReference type="SUPFAM" id="SSF55874">
    <property type="entry name" value="ATPase domain of HSP90 chaperone/DNA topoisomerase II/histidine kinase"/>
    <property type="match status" value="1"/>
</dbReference>
<dbReference type="SMART" id="SM00487">
    <property type="entry name" value="DEXDc"/>
    <property type="match status" value="1"/>
</dbReference>
<feature type="domain" description="Helicase ATP-binding" evidence="1">
    <location>
        <begin position="1187"/>
        <end position="1362"/>
    </location>
</feature>
<gene>
    <name evidence="3" type="ORF">HD596_001811</name>
</gene>